<evidence type="ECO:0000313" key="1">
    <source>
        <dbReference type="EMBL" id="MDA3613533.1"/>
    </source>
</evidence>
<dbReference type="Proteomes" id="UP001210231">
    <property type="component" value="Unassembled WGS sequence"/>
</dbReference>
<protein>
    <submittedName>
        <fullName evidence="1">Uncharacterized protein</fullName>
    </submittedName>
</protein>
<sequence length="384" mass="44982">MNYAGTYHIGNDTYPQGTEAKTVAPSVMRVCKLDETNERRKRGQKRQTSVSSDCHASNGFLRTTFLPKLKETETIQACKGIAKMERDFYQSLSLLAKNYNIVPMETKPFPYPYNIALALCNTEEQLKKSVKDWDEIKLIQDSKKTFLTSEERYNTGSTLYYIPIIPLYRMLKNPKRKYTAQLLLSVCSYLCHIANVPYYKQENSFLYWQYEILKEWVLSDDETEETIQCLKEIEQAEWIGEQMEQKIYNHANLAVFKKRLESFICKDKLDKDSLKVAQEAFYIYTQYENQNVFRNARPNGEAEDDDLEHIVTMDRYISFCADGKGWLSDNLVETVNTELQEYTQLEEPIIIKRFNGEDITGNSLDFENRLFNLMEELISILNNF</sequence>
<reference evidence="1 2" key="1">
    <citation type="submission" date="2022-12" db="EMBL/GenBank/DDBJ databases">
        <title>Chitinophagaceae gen. sp. nov., a new member of the family Chitinophagaceae, isolated from soil in a chemical factory.</title>
        <authorList>
            <person name="Ke Z."/>
        </authorList>
    </citation>
    <scope>NUCLEOTIDE SEQUENCE [LARGE SCALE GENOMIC DNA]</scope>
    <source>
        <strain evidence="1 2">LY-5</strain>
    </source>
</reference>
<proteinExistence type="predicted"/>
<name>A0ABT4UFD4_9BACT</name>
<gene>
    <name evidence="1" type="ORF">O3P16_01830</name>
</gene>
<organism evidence="1 2">
    <name type="scientific">Polluticaenibacter yanchengensis</name>
    <dbReference type="NCBI Taxonomy" id="3014562"/>
    <lineage>
        <taxon>Bacteria</taxon>
        <taxon>Pseudomonadati</taxon>
        <taxon>Bacteroidota</taxon>
        <taxon>Chitinophagia</taxon>
        <taxon>Chitinophagales</taxon>
        <taxon>Chitinophagaceae</taxon>
        <taxon>Polluticaenibacter</taxon>
    </lineage>
</organism>
<dbReference type="RefSeq" id="WP_407029863.1">
    <property type="nucleotide sequence ID" value="NZ_JAQGEF010000002.1"/>
</dbReference>
<dbReference type="EMBL" id="JAQGEF010000002">
    <property type="protein sequence ID" value="MDA3613533.1"/>
    <property type="molecule type" value="Genomic_DNA"/>
</dbReference>
<keyword evidence="2" id="KW-1185">Reference proteome</keyword>
<comment type="caution">
    <text evidence="1">The sequence shown here is derived from an EMBL/GenBank/DDBJ whole genome shotgun (WGS) entry which is preliminary data.</text>
</comment>
<evidence type="ECO:0000313" key="2">
    <source>
        <dbReference type="Proteomes" id="UP001210231"/>
    </source>
</evidence>
<accession>A0ABT4UFD4</accession>